<gene>
    <name evidence="1" type="ORF">S03H2_52545</name>
</gene>
<organism evidence="1">
    <name type="scientific">marine sediment metagenome</name>
    <dbReference type="NCBI Taxonomy" id="412755"/>
    <lineage>
        <taxon>unclassified sequences</taxon>
        <taxon>metagenomes</taxon>
        <taxon>ecological metagenomes</taxon>
    </lineage>
</organism>
<dbReference type="Pfam" id="PF14520">
    <property type="entry name" value="HHH_5"/>
    <property type="match status" value="1"/>
</dbReference>
<name>X1JAH7_9ZZZZ</name>
<dbReference type="EMBL" id="BARU01033378">
    <property type="protein sequence ID" value="GAH66773.1"/>
    <property type="molecule type" value="Genomic_DNA"/>
</dbReference>
<sequence>MVLGMKLEDVKGVGKKQEVLIEAGIDTVEKLANANVDDLTQLKGIGKATAEKFVSNAKVLLGDSNKATSDGSTVENDKI</sequence>
<dbReference type="SUPFAM" id="SSF47794">
    <property type="entry name" value="Rad51 N-terminal domain-like"/>
    <property type="match status" value="1"/>
</dbReference>
<comment type="caution">
    <text evidence="1">The sequence shown here is derived from an EMBL/GenBank/DDBJ whole genome shotgun (WGS) entry which is preliminary data.</text>
</comment>
<accession>X1JAH7</accession>
<reference evidence="1" key="1">
    <citation type="journal article" date="2014" name="Front. Microbiol.">
        <title>High frequency of phylogenetically diverse reductive dehalogenase-homologous genes in deep subseafloor sedimentary metagenomes.</title>
        <authorList>
            <person name="Kawai M."/>
            <person name="Futagami T."/>
            <person name="Toyoda A."/>
            <person name="Takaki Y."/>
            <person name="Nishi S."/>
            <person name="Hori S."/>
            <person name="Arai W."/>
            <person name="Tsubouchi T."/>
            <person name="Morono Y."/>
            <person name="Uchiyama I."/>
            <person name="Ito T."/>
            <person name="Fujiyama A."/>
            <person name="Inagaki F."/>
            <person name="Takami H."/>
        </authorList>
    </citation>
    <scope>NUCLEOTIDE SEQUENCE</scope>
    <source>
        <strain evidence="1">Expedition CK06-06</strain>
    </source>
</reference>
<evidence type="ECO:0000313" key="1">
    <source>
        <dbReference type="EMBL" id="GAH66773.1"/>
    </source>
</evidence>
<dbReference type="InterPro" id="IPR010995">
    <property type="entry name" value="DNA_repair_Rad51/TF_NusA_a-hlx"/>
</dbReference>
<dbReference type="GO" id="GO:0000166">
    <property type="term" value="F:nucleotide binding"/>
    <property type="evidence" value="ECO:0007669"/>
    <property type="project" value="InterPro"/>
</dbReference>
<evidence type="ECO:0008006" key="2">
    <source>
        <dbReference type="Google" id="ProtNLM"/>
    </source>
</evidence>
<proteinExistence type="predicted"/>
<dbReference type="AlphaFoldDB" id="X1JAH7"/>
<feature type="non-terminal residue" evidence="1">
    <location>
        <position position="79"/>
    </location>
</feature>
<dbReference type="Gene3D" id="1.10.150.20">
    <property type="entry name" value="5' to 3' exonuclease, C-terminal subdomain"/>
    <property type="match status" value="1"/>
</dbReference>
<protein>
    <recommendedName>
        <fullName evidence="2">Helix-hairpin-helix DNA-binding motif class 1 domain-containing protein</fullName>
    </recommendedName>
</protein>